<dbReference type="EMBL" id="CM037628">
    <property type="protein sequence ID" value="KAH7996418.1"/>
    <property type="molecule type" value="Genomic_DNA"/>
</dbReference>
<comment type="caution">
    <text evidence="1">The sequence shown here is derived from an EMBL/GenBank/DDBJ whole genome shotgun (WGS) entry which is preliminary data.</text>
</comment>
<gene>
    <name evidence="1" type="ORF">K3G42_005893</name>
</gene>
<name>A0ACB8EUR2_9SAUR</name>
<organism evidence="1 2">
    <name type="scientific">Sphaerodactylus townsendi</name>
    <dbReference type="NCBI Taxonomy" id="933632"/>
    <lineage>
        <taxon>Eukaryota</taxon>
        <taxon>Metazoa</taxon>
        <taxon>Chordata</taxon>
        <taxon>Craniata</taxon>
        <taxon>Vertebrata</taxon>
        <taxon>Euteleostomi</taxon>
        <taxon>Lepidosauria</taxon>
        <taxon>Squamata</taxon>
        <taxon>Bifurcata</taxon>
        <taxon>Gekkota</taxon>
        <taxon>Sphaerodactylidae</taxon>
        <taxon>Sphaerodactylus</taxon>
    </lineage>
</organism>
<reference evidence="1" key="1">
    <citation type="submission" date="2021-08" db="EMBL/GenBank/DDBJ databases">
        <title>The first chromosome-level gecko genome reveals the dynamic sex chromosomes of Neotropical dwarf geckos (Sphaerodactylidae: Sphaerodactylus).</title>
        <authorList>
            <person name="Pinto B.J."/>
            <person name="Keating S.E."/>
            <person name="Gamble T."/>
        </authorList>
    </citation>
    <scope>NUCLEOTIDE SEQUENCE</scope>
    <source>
        <strain evidence="1">TG3544</strain>
    </source>
</reference>
<protein>
    <submittedName>
        <fullName evidence="1">Uncharacterized protein</fullName>
    </submittedName>
</protein>
<accession>A0ACB8EUR2</accession>
<evidence type="ECO:0000313" key="2">
    <source>
        <dbReference type="Proteomes" id="UP000827872"/>
    </source>
</evidence>
<proteinExistence type="predicted"/>
<sequence length="1581" mass="173881">MKLKDDFSSKRKVAPSLKKSHSTYDHMTDVKENNLPSRHDSFKEAPLLDSLMRKKLAKKASERSNSDSLDNSAPLVYKSASAHNLSAGKKALQVKPSPLQKSLSVATSAKEKALLLTSRAHLVDHGRQAQDKKKRAAGDSTTGSEASGLTESTDIASNLVMKQLQRDDASEATADTLLGDSSSVEDTACPEEAVSASITAPSTPSESRIQKHVTYAPNRSYSEHISDWVGKRYQAGKKTPPEPPIRQQSLSYSLERRDQTPALTRSLKRDSKGSPTLANVHSWETEASPARSEAERSRQAADDTPLPSPVGLQRLASIAAEVCPWEVMEVPSKKDPQGSEQESQSDSAEKPPPQVSIPKSSLKTLTLAIKALNRSRLKASARMRRDSEGSPRKNERKQSTDGKNEKPSLAETASLSVGGSPRQQETPPSLEASRAIIRQPSICPWEEEDIPSSPREKSPGKAFEIYPWEMSQDGTMLGRASSTEAMAPESMAKSCPVVVAKAESQEDFVWRGPESEQDTSKFALMVPRTDNKKAAAYPCEVPEATDSGKSDGWTWGISTALPREDSISKVDQKKPKSMDINKAQICPWETEEVSTSDKALVCPWDEEEPLMKISSVDKKEAPPRENSTTQCAEATQKISQVEPICPWESMELPAKMEDDKNATSCRKTEDGTNIKIVICPWEMTDQPGQDPGEESKRAERTKARSPIPEEAGVIQSRKWDRAGNHQDPVCPWDTIGDEEPNPETPATIPDLPKVILKTSSGEPGKKAAVCPWEAEDIEVDLKAAICPWEETLAPSDRTTSKRTGDLLATSPEMVSSPRNSICPWETMDTHEIPSEASAKGPDPSKVDSKESSRTDTFKGQVCPWESQETESRTKADVCPWEEPESSLGKTASTKGGRALEHDRTTPSKETVSFKATEKKSSPRESVCPWETVDPGETFIKPELSKAPSKKSESVESLRAEICPWEVPESPPNKRALTSSNQDGKGTTVKSTEKQSSLREEVCPWESMELEEPSTRSGRQSPASKKSDSLESLRAVICPWETVEEDLSTVEVPPGAVEKAPFEKKMSRHDPVGISKVSADRAWRSPGAQKTGGETAFKKIEKSKSHQETVYPWGSMDFEKPPAKSSRSLDLLSVEGIKAEICPWEFQEVATREDICPWETYEGPLERDTLKEVKSRSSIDEPNTGPGRLWKALEKGGSSRDSISPSSSIELLSSKSPNQSKTGSSKSDSSESLRAEVCPWEVEEEESDRNMPPLKAEPLLITKVVLKQDMSKASKDKRQTRPDLKNIEGPSASRKIEKAHSHQELAYKDTGELSIKQTSKSFDLSKVGSQKSDSSESLRAEICPWESQEFELVTQTETFPWEVADVPLERRLTRKVISSASQGDTEAVKKGPRDRPKVLASSRSADTLIKESDCPESSRIAICPWEAESPELFDKEEICPWETGNIMVSETKKQATCADRSEMPPVNERRPQSKLDSLPRHRPLCRTYPERTLAEGLSKDGDSQTTTTAETGSDSDMANICPWDDPASIRKDSATISKSSSEASLLEGRKSGSRGQTRKKPQTSEAKSSSQAKSVTRPWDSN</sequence>
<dbReference type="Proteomes" id="UP000827872">
    <property type="component" value="Linkage Group LG15"/>
</dbReference>
<evidence type="ECO:0000313" key="1">
    <source>
        <dbReference type="EMBL" id="KAH7996418.1"/>
    </source>
</evidence>
<keyword evidence="2" id="KW-1185">Reference proteome</keyword>